<comment type="similarity">
    <text evidence="3 10">Belongs to the universal ribosomal protein uL6 family.</text>
</comment>
<evidence type="ECO:0000256" key="6">
    <source>
        <dbReference type="ARBA" id="ARBA00022980"/>
    </source>
</evidence>
<dbReference type="InterPro" id="IPR020040">
    <property type="entry name" value="Ribosomal_uL6_a/b-dom"/>
</dbReference>
<dbReference type="Gene3D" id="3.30.1370.30">
    <property type="match status" value="1"/>
</dbReference>
<keyword evidence="6 10" id="KW-0689">Ribosomal protein</keyword>
<evidence type="ECO:0000256" key="8">
    <source>
        <dbReference type="ARBA" id="ARBA00035246"/>
    </source>
</evidence>
<dbReference type="PANTHER" id="PTHR11655">
    <property type="entry name" value="60S/50S RIBOSOMAL PROTEIN L6/L9"/>
    <property type="match status" value="1"/>
</dbReference>
<evidence type="ECO:0000256" key="10">
    <source>
        <dbReference type="RuleBase" id="RU003869"/>
    </source>
</evidence>
<dbReference type="Gene3D" id="3.90.930.12">
    <property type="entry name" value="Ribosomal protein L6, alpha-beta domain"/>
    <property type="match status" value="2"/>
</dbReference>
<dbReference type="SUPFAM" id="SSF56047">
    <property type="entry name" value="Ribosomal protein S8"/>
    <property type="match status" value="1"/>
</dbReference>
<evidence type="ECO:0000256" key="1">
    <source>
        <dbReference type="ARBA" id="ARBA00002569"/>
    </source>
</evidence>
<sequence>MSVTDPIADMLTRIRNAVAVRHDAVVMPGSNAKVALARIMKDEGFIDDFEVLRSGVRRTLRIRLKYRGKEEPAISGLKRVSKPGLRIYIGKKEIPRIYGGMGVAIISTSQGVMTGSDAWRRGIGGEYLCYLCRGTLTQSFNPDISISQEGDFLRVARPTDQREHRAFHGLTRALLSNMVIGVSEGYRRTLELVGAGYRVQQSGDNVVLQVGYSHPVEIIPLPGLTLTVEGNNRVHVEGIDKQAVARWRPR</sequence>
<keyword evidence="4" id="KW-0699">rRNA-binding</keyword>
<reference evidence="12" key="1">
    <citation type="submission" date="2023-03" db="EMBL/GenBank/DDBJ databases">
        <authorList>
            <person name="Steffen K."/>
            <person name="Cardenas P."/>
        </authorList>
    </citation>
    <scope>NUCLEOTIDE SEQUENCE</scope>
</reference>
<dbReference type="GO" id="GO:0019843">
    <property type="term" value="F:rRNA binding"/>
    <property type="evidence" value="ECO:0007669"/>
    <property type="project" value="UniProtKB-KW"/>
</dbReference>
<comment type="function">
    <text evidence="1">One of the primary rRNA binding proteins, it binds directly to 16S rRNA central domain where it helps coordinate assembly of the platform of the 30S subunit.</text>
</comment>
<dbReference type="EMBL" id="CASHTH010004203">
    <property type="protein sequence ID" value="CAI8054650.1"/>
    <property type="molecule type" value="Genomic_DNA"/>
</dbReference>
<keyword evidence="13" id="KW-1185">Reference proteome</keyword>
<dbReference type="Gene3D" id="3.30.1490.10">
    <property type="match status" value="1"/>
</dbReference>
<dbReference type="Pfam" id="PF00347">
    <property type="entry name" value="Ribosomal_L6"/>
    <property type="match status" value="2"/>
</dbReference>
<evidence type="ECO:0000313" key="12">
    <source>
        <dbReference type="EMBL" id="CAI8054650.1"/>
    </source>
</evidence>
<dbReference type="InterPro" id="IPR019906">
    <property type="entry name" value="Ribosomal_uL6_bac-type"/>
</dbReference>
<evidence type="ECO:0000256" key="2">
    <source>
        <dbReference type="ARBA" id="ARBA00006471"/>
    </source>
</evidence>
<dbReference type="Pfam" id="PF00410">
    <property type="entry name" value="Ribosomal_S8"/>
    <property type="match status" value="1"/>
</dbReference>
<evidence type="ECO:0000256" key="3">
    <source>
        <dbReference type="ARBA" id="ARBA00009356"/>
    </source>
</evidence>
<proteinExistence type="inferred from homology"/>
<keyword evidence="7 10" id="KW-0687">Ribonucleoprotein</keyword>
<dbReference type="FunFam" id="3.30.1490.10:FF:000001">
    <property type="entry name" value="30S ribosomal protein S8"/>
    <property type="match status" value="1"/>
</dbReference>
<dbReference type="InterPro" id="IPR036789">
    <property type="entry name" value="Ribosomal_uL6-like_a/b-dom_sf"/>
</dbReference>
<dbReference type="GO" id="GO:0003735">
    <property type="term" value="F:structural constituent of ribosome"/>
    <property type="evidence" value="ECO:0007669"/>
    <property type="project" value="InterPro"/>
</dbReference>
<dbReference type="PRINTS" id="PR00059">
    <property type="entry name" value="RIBOSOMALL6"/>
</dbReference>
<dbReference type="InterPro" id="IPR035987">
    <property type="entry name" value="Ribosomal_uS8_sf"/>
</dbReference>
<dbReference type="Proteomes" id="UP001174909">
    <property type="component" value="Unassembled WGS sequence"/>
</dbReference>
<dbReference type="NCBIfam" id="NF001109">
    <property type="entry name" value="PRK00136.1"/>
    <property type="match status" value="1"/>
</dbReference>
<dbReference type="InterPro" id="IPR000702">
    <property type="entry name" value="Ribosomal_uL6-like"/>
</dbReference>
<name>A0AA35TUE4_GEOBA</name>
<comment type="similarity">
    <text evidence="2">Belongs to the universal ribosomal protein uS8 family.</text>
</comment>
<protein>
    <recommendedName>
        <fullName evidence="8">Large ribosomal subunit protein uL6</fullName>
    </recommendedName>
    <alternativeName>
        <fullName evidence="9">60S ribosomal protein L9</fullName>
    </alternativeName>
</protein>
<dbReference type="AlphaFoldDB" id="A0AA35TUE4"/>
<evidence type="ECO:0000256" key="4">
    <source>
        <dbReference type="ARBA" id="ARBA00022730"/>
    </source>
</evidence>
<gene>
    <name evidence="12" type="ORF">GBAR_LOCUS29811</name>
</gene>
<dbReference type="HAMAP" id="MF_01302_B">
    <property type="entry name" value="Ribosomal_uS8_B"/>
    <property type="match status" value="1"/>
</dbReference>
<evidence type="ECO:0000256" key="5">
    <source>
        <dbReference type="ARBA" id="ARBA00022884"/>
    </source>
</evidence>
<dbReference type="GO" id="GO:0022625">
    <property type="term" value="C:cytosolic large ribosomal subunit"/>
    <property type="evidence" value="ECO:0007669"/>
    <property type="project" value="TreeGrafter"/>
</dbReference>
<comment type="caution">
    <text evidence="12">The sequence shown here is derived from an EMBL/GenBank/DDBJ whole genome shotgun (WGS) entry which is preliminary data.</text>
</comment>
<feature type="domain" description="Large ribosomal subunit protein uL6 alpha-beta" evidence="11">
    <location>
        <begin position="133"/>
        <end position="185"/>
    </location>
</feature>
<dbReference type="FunFam" id="3.30.1370.30:FF:000002">
    <property type="entry name" value="30S ribosomal protein S8"/>
    <property type="match status" value="1"/>
</dbReference>
<keyword evidence="5" id="KW-0694">RNA-binding</keyword>
<dbReference type="SUPFAM" id="SSF56053">
    <property type="entry name" value="Ribosomal protein L6"/>
    <property type="match status" value="2"/>
</dbReference>
<evidence type="ECO:0000256" key="7">
    <source>
        <dbReference type="ARBA" id="ARBA00023274"/>
    </source>
</evidence>
<organism evidence="12 13">
    <name type="scientific">Geodia barretti</name>
    <name type="common">Barrett's horny sponge</name>
    <dbReference type="NCBI Taxonomy" id="519541"/>
    <lineage>
        <taxon>Eukaryota</taxon>
        <taxon>Metazoa</taxon>
        <taxon>Porifera</taxon>
        <taxon>Demospongiae</taxon>
        <taxon>Heteroscleromorpha</taxon>
        <taxon>Tetractinellida</taxon>
        <taxon>Astrophorina</taxon>
        <taxon>Geodiidae</taxon>
        <taxon>Geodia</taxon>
    </lineage>
</organism>
<evidence type="ECO:0000256" key="9">
    <source>
        <dbReference type="ARBA" id="ARBA00035349"/>
    </source>
</evidence>
<dbReference type="PANTHER" id="PTHR11655:SF14">
    <property type="entry name" value="LARGE RIBOSOMAL SUBUNIT PROTEIN UL6M"/>
    <property type="match status" value="1"/>
</dbReference>
<evidence type="ECO:0000259" key="11">
    <source>
        <dbReference type="Pfam" id="PF00347"/>
    </source>
</evidence>
<feature type="domain" description="Large ribosomal subunit protein uL6 alpha-beta" evidence="11">
    <location>
        <begin position="193"/>
        <end position="244"/>
    </location>
</feature>
<dbReference type="InterPro" id="IPR000630">
    <property type="entry name" value="Ribosomal_uS8"/>
</dbReference>
<evidence type="ECO:0000313" key="13">
    <source>
        <dbReference type="Proteomes" id="UP001174909"/>
    </source>
</evidence>
<accession>A0AA35TUE4</accession>
<dbReference type="GO" id="GO:0002181">
    <property type="term" value="P:cytoplasmic translation"/>
    <property type="evidence" value="ECO:0007669"/>
    <property type="project" value="TreeGrafter"/>
</dbReference>